<evidence type="ECO:0000313" key="13">
    <source>
        <dbReference type="EMBL" id="SFQ14105.1"/>
    </source>
</evidence>
<name>A0A1I5W309_9GAMM</name>
<dbReference type="NCBIfam" id="NF033855">
    <property type="entry name" value="tRNA_MNMC2"/>
    <property type="match status" value="1"/>
</dbReference>
<keyword evidence="14" id="KW-1185">Reference proteome</keyword>
<feature type="domain" description="FAD dependent oxidoreductase" evidence="11">
    <location>
        <begin position="258"/>
        <end position="623"/>
    </location>
</feature>
<dbReference type="EC" id="2.1.1.61" evidence="10"/>
<evidence type="ECO:0000256" key="7">
    <source>
        <dbReference type="ARBA" id="ARBA00022827"/>
    </source>
</evidence>
<sequence length="657" mass="71283">MPDTHHAQLDWDERGQPLSRSYGDIYFSQENGLEETRYVFLANNDLATRFAALADGECLNIGETGFGTGLNFLCAWQLFEQQAPAGARLHFVSVEKYPLHHDDLQRALALWPELAPFSTELLAQYRAIHPGFQRLLLADGRVVLTLLIGDAMEQLPQLDARIDAWFLDGFNPAKNPEMWTPELFAELARLSSAGTTLGTFTSAGVVRRALNAAGFQMRRVPGLGKKWEVLKGHFIGNPQGEGKPWFARPARPAPEKHAVVIGAGLAGCATAASLAARGWRVSLLERHAAVACEASGNPQGVLYLKLSAHGTTLSRLIVAGFGHTRRLLERLQRGADWDACGVLQLAFDDKEAARQGKLAAAFPADLLHSVGREQAEALAGIGLPAGGLFYPDAGWVHPPALCRQLVQHPLIELRPYQEALSLSRQDDRWRVDGPSGTLVEAPVLVLACAAEIGRLLPDANLPLKRIRGQISRLPANALSSQLRTVVCAEGYVAPPRDGEHTLGASFDFHSDDLTPSVAEHAGNLELLREISKDLTERLHAQTLDPATLEGRAAFRCTSPDYLPIVGPLADAEAFAETYAVLAKDARQVPDASCPWLHGLYINSGHGSRGLISAPLAGELIAAWLEDEPLPLPREVAEACHPNRFMLRTLIRGAGSPT</sequence>
<dbReference type="InterPro" id="IPR029063">
    <property type="entry name" value="SAM-dependent_MTases_sf"/>
</dbReference>
<evidence type="ECO:0000259" key="12">
    <source>
        <dbReference type="Pfam" id="PF05430"/>
    </source>
</evidence>
<dbReference type="SUPFAM" id="SSF54373">
    <property type="entry name" value="FAD-linked reductases, C-terminal domain"/>
    <property type="match status" value="1"/>
</dbReference>
<evidence type="ECO:0000256" key="8">
    <source>
        <dbReference type="ARBA" id="ARBA00023002"/>
    </source>
</evidence>
<dbReference type="EC" id="1.5.-.-" evidence="10"/>
<dbReference type="InterPro" id="IPR023032">
    <property type="entry name" value="tRNA_MAMT_biosynth_bifunc_MnmC"/>
</dbReference>
<dbReference type="AlphaFoldDB" id="A0A1I5W309"/>
<comment type="catalytic activity">
    <reaction evidence="10">
        <text>5-aminomethyl-2-thiouridine(34) in tRNA + S-adenosyl-L-methionine = 5-methylaminomethyl-2-thiouridine(34) in tRNA + S-adenosyl-L-homocysteine + H(+)</text>
        <dbReference type="Rhea" id="RHEA:19569"/>
        <dbReference type="Rhea" id="RHEA-COMP:10195"/>
        <dbReference type="Rhea" id="RHEA-COMP:10197"/>
        <dbReference type="ChEBI" id="CHEBI:15378"/>
        <dbReference type="ChEBI" id="CHEBI:57856"/>
        <dbReference type="ChEBI" id="CHEBI:59789"/>
        <dbReference type="ChEBI" id="CHEBI:74454"/>
        <dbReference type="ChEBI" id="CHEBI:74455"/>
        <dbReference type="EC" id="2.1.1.61"/>
    </reaction>
</comment>
<dbReference type="InterPro" id="IPR017610">
    <property type="entry name" value="tRNA_S-uridine_synth_MnmC_C"/>
</dbReference>
<dbReference type="GO" id="GO:0050660">
    <property type="term" value="F:flavin adenine dinucleotide binding"/>
    <property type="evidence" value="ECO:0007669"/>
    <property type="project" value="UniProtKB-UniRule"/>
</dbReference>
<reference evidence="14" key="1">
    <citation type="submission" date="2016-10" db="EMBL/GenBank/DDBJ databases">
        <authorList>
            <person name="Varghese N."/>
            <person name="Submissions S."/>
        </authorList>
    </citation>
    <scope>NUCLEOTIDE SEQUENCE [LARGE SCALE GENOMIC DNA]</scope>
    <source>
        <strain evidence="14">JCM 15604</strain>
    </source>
</reference>
<dbReference type="NCBIfam" id="TIGR03197">
    <property type="entry name" value="MnmC_Cterm"/>
    <property type="match status" value="1"/>
</dbReference>
<dbReference type="OrthoDB" id="9786494at2"/>
<dbReference type="Gene3D" id="3.40.50.150">
    <property type="entry name" value="Vaccinia Virus protein VP39"/>
    <property type="match status" value="1"/>
</dbReference>
<evidence type="ECO:0000313" key="14">
    <source>
        <dbReference type="Proteomes" id="UP000182025"/>
    </source>
</evidence>
<keyword evidence="6 10" id="KW-0819">tRNA processing</keyword>
<evidence type="ECO:0000259" key="11">
    <source>
        <dbReference type="Pfam" id="PF01266"/>
    </source>
</evidence>
<dbReference type="Pfam" id="PF05430">
    <property type="entry name" value="Methyltransf_30"/>
    <property type="match status" value="1"/>
</dbReference>
<evidence type="ECO:0000256" key="10">
    <source>
        <dbReference type="HAMAP-Rule" id="MF_01102"/>
    </source>
</evidence>
<evidence type="ECO:0000256" key="6">
    <source>
        <dbReference type="ARBA" id="ARBA00022694"/>
    </source>
</evidence>
<keyword evidence="9 10" id="KW-0511">Multifunctional enzyme</keyword>
<organism evidence="13 14">
    <name type="scientific">Ectopseudomonas toyotomiensis</name>
    <dbReference type="NCBI Taxonomy" id="554344"/>
    <lineage>
        <taxon>Bacteria</taxon>
        <taxon>Pseudomonadati</taxon>
        <taxon>Pseudomonadota</taxon>
        <taxon>Gammaproteobacteria</taxon>
        <taxon>Pseudomonadales</taxon>
        <taxon>Pseudomonadaceae</taxon>
        <taxon>Ectopseudomonas</taxon>
    </lineage>
</organism>
<keyword evidence="5 10" id="KW-0949">S-adenosyl-L-methionine</keyword>
<dbReference type="Pfam" id="PF01266">
    <property type="entry name" value="DAO"/>
    <property type="match status" value="1"/>
</dbReference>
<proteinExistence type="inferred from homology"/>
<comment type="cofactor">
    <cofactor evidence="10">
        <name>FAD</name>
        <dbReference type="ChEBI" id="CHEBI:57692"/>
    </cofactor>
</comment>
<dbReference type="InterPro" id="IPR006076">
    <property type="entry name" value="FAD-dep_OxRdtase"/>
</dbReference>
<feature type="region of interest" description="tRNA (mnm(5)s(2)U34)-methyltransferase" evidence="10">
    <location>
        <begin position="1"/>
        <end position="235"/>
    </location>
</feature>
<dbReference type="GO" id="GO:0002098">
    <property type="term" value="P:tRNA wobble uridine modification"/>
    <property type="evidence" value="ECO:0007669"/>
    <property type="project" value="TreeGrafter"/>
</dbReference>
<comment type="function">
    <text evidence="10">Catalyzes the last two steps in the biosynthesis of 5-methylaminomethyl-2-thiouridine (mnm(5)s(2)U) at the wobble position (U34) in tRNA. Catalyzes the FAD-dependent demodification of cmnm(5)s(2)U34 to nm(5)s(2)U34, followed by the transfer of a methyl group from S-adenosyl-L-methionine to nm(5)s(2)U34, to form mnm(5)s(2)U34.</text>
</comment>
<evidence type="ECO:0000256" key="4">
    <source>
        <dbReference type="ARBA" id="ARBA00022679"/>
    </source>
</evidence>
<feature type="region of interest" description="FAD-dependent cmnm(5)s(2)U34 oxidoreductase" evidence="10">
    <location>
        <begin position="261"/>
        <end position="657"/>
    </location>
</feature>
<dbReference type="GO" id="GO:0032259">
    <property type="term" value="P:methylation"/>
    <property type="evidence" value="ECO:0007669"/>
    <property type="project" value="UniProtKB-KW"/>
</dbReference>
<keyword evidence="2 10" id="KW-0489">Methyltransferase</keyword>
<keyword evidence="8 10" id="KW-0560">Oxidoreductase</keyword>
<keyword evidence="4 10" id="KW-0808">Transferase</keyword>
<dbReference type="RefSeq" id="WP_072425767.1">
    <property type="nucleotide sequence ID" value="NZ_FOXK01000008.1"/>
</dbReference>
<evidence type="ECO:0000256" key="9">
    <source>
        <dbReference type="ARBA" id="ARBA00023268"/>
    </source>
</evidence>
<evidence type="ECO:0000256" key="3">
    <source>
        <dbReference type="ARBA" id="ARBA00022630"/>
    </source>
</evidence>
<dbReference type="HAMAP" id="MF_01102">
    <property type="entry name" value="MnmC"/>
    <property type="match status" value="1"/>
</dbReference>
<keyword evidence="1 10" id="KW-0963">Cytoplasm</keyword>
<dbReference type="InterPro" id="IPR008471">
    <property type="entry name" value="MnmC-like_methylTransf"/>
</dbReference>
<dbReference type="InterPro" id="IPR047785">
    <property type="entry name" value="tRNA_MNMC2"/>
</dbReference>
<dbReference type="GO" id="GO:0004808">
    <property type="term" value="F:tRNA (5-methylaminomethyl-2-thiouridylate)(34)-methyltransferase activity"/>
    <property type="evidence" value="ECO:0007669"/>
    <property type="project" value="UniProtKB-EC"/>
</dbReference>
<dbReference type="SUPFAM" id="SSF51905">
    <property type="entry name" value="FAD/NAD(P)-binding domain"/>
    <property type="match status" value="1"/>
</dbReference>
<evidence type="ECO:0000256" key="2">
    <source>
        <dbReference type="ARBA" id="ARBA00022603"/>
    </source>
</evidence>
<evidence type="ECO:0000256" key="1">
    <source>
        <dbReference type="ARBA" id="ARBA00022490"/>
    </source>
</evidence>
<dbReference type="PANTHER" id="PTHR13847">
    <property type="entry name" value="SARCOSINE DEHYDROGENASE-RELATED"/>
    <property type="match status" value="1"/>
</dbReference>
<keyword evidence="3 10" id="KW-0285">Flavoprotein</keyword>
<dbReference type="GO" id="GO:0016645">
    <property type="term" value="F:oxidoreductase activity, acting on the CH-NH group of donors"/>
    <property type="evidence" value="ECO:0007669"/>
    <property type="project" value="InterPro"/>
</dbReference>
<gene>
    <name evidence="10" type="primary">mnmC</name>
    <name evidence="13" type="ORF">SAMN05216177_10895</name>
</gene>
<keyword evidence="7 10" id="KW-0274">FAD</keyword>
<comment type="subcellular location">
    <subcellularLocation>
        <location evidence="10">Cytoplasm</location>
    </subcellularLocation>
</comment>
<dbReference type="Gene3D" id="3.50.50.60">
    <property type="entry name" value="FAD/NAD(P)-binding domain"/>
    <property type="match status" value="1"/>
</dbReference>
<feature type="domain" description="MnmC-like methyltransferase" evidence="12">
    <location>
        <begin position="113"/>
        <end position="232"/>
    </location>
</feature>
<dbReference type="Proteomes" id="UP000182025">
    <property type="component" value="Unassembled WGS sequence"/>
</dbReference>
<dbReference type="GO" id="GO:0005737">
    <property type="term" value="C:cytoplasm"/>
    <property type="evidence" value="ECO:0007669"/>
    <property type="project" value="UniProtKB-SubCell"/>
</dbReference>
<dbReference type="EMBL" id="FOXK01000008">
    <property type="protein sequence ID" value="SFQ14105.1"/>
    <property type="molecule type" value="Genomic_DNA"/>
</dbReference>
<comment type="similarity">
    <text evidence="10">In the N-terminal section; belongs to the methyltransferase superfamily. tRNA (mnm(5)s(2)U34)-methyltransferase family.</text>
</comment>
<accession>A0A1I5W309</accession>
<protein>
    <recommendedName>
        <fullName evidence="10">tRNA 5-methylaminomethyl-2-thiouridine biosynthesis bifunctional protein MnmC</fullName>
        <shortName evidence="10">tRNA mnm(5)s(2)U biosynthesis bifunctional protein</shortName>
    </recommendedName>
    <domain>
        <recommendedName>
            <fullName evidence="10">tRNA (mnm(5)s(2)U34)-methyltransferase</fullName>
            <ecNumber evidence="10">2.1.1.61</ecNumber>
        </recommendedName>
    </domain>
    <domain>
        <recommendedName>
            <fullName evidence="10">FAD-dependent cmnm(5)s(2)U34 oxidoreductase</fullName>
            <ecNumber evidence="10">1.5.-.-</ecNumber>
        </recommendedName>
    </domain>
</protein>
<evidence type="ECO:0000256" key="5">
    <source>
        <dbReference type="ARBA" id="ARBA00022691"/>
    </source>
</evidence>
<dbReference type="Gene3D" id="3.30.9.10">
    <property type="entry name" value="D-Amino Acid Oxidase, subunit A, domain 2"/>
    <property type="match status" value="1"/>
</dbReference>
<comment type="similarity">
    <text evidence="10">In the C-terminal section; belongs to the DAO family.</text>
</comment>
<dbReference type="PANTHER" id="PTHR13847:SF283">
    <property type="entry name" value="TRNA 5-METHYLAMINOMETHYL-2-THIOURIDINE BIOSYNTHESIS BIFUNCTIONAL PROTEIN MNMC"/>
    <property type="match status" value="1"/>
</dbReference>
<dbReference type="NCBIfam" id="NF002481">
    <property type="entry name" value="PRK01747.1-2"/>
    <property type="match status" value="1"/>
</dbReference>
<dbReference type="InterPro" id="IPR036188">
    <property type="entry name" value="FAD/NAD-bd_sf"/>
</dbReference>